<reference evidence="1" key="1">
    <citation type="submission" date="2020-11" db="EMBL/GenBank/DDBJ databases">
        <title>Multidrug resistant novel bacterium Savagea serpentis sp. nov., isolated from the scats of a vine snake (Ahaetulla nasuta).</title>
        <authorList>
            <person name="Venkata Ramana V."/>
            <person name="Vikas Patil S."/>
            <person name="Yogita Lugani V."/>
        </authorList>
    </citation>
    <scope>NUCLEOTIDE SEQUENCE</scope>
    <source>
        <strain evidence="1">SN6</strain>
    </source>
</reference>
<dbReference type="PANTHER" id="PTHR30217:SF12">
    <property type="entry name" value="U32 FAMILY PEPTIDASE"/>
    <property type="match status" value="1"/>
</dbReference>
<name>A0A8J7KRR9_9BACL</name>
<dbReference type="SUPFAM" id="SSF51621">
    <property type="entry name" value="Phosphoenolpyruvate/pyruvate domain"/>
    <property type="match status" value="1"/>
</dbReference>
<dbReference type="Proteomes" id="UP000622653">
    <property type="component" value="Unassembled WGS sequence"/>
</dbReference>
<dbReference type="InterPro" id="IPR001539">
    <property type="entry name" value="Peptidase_U32"/>
</dbReference>
<dbReference type="GO" id="GO:0003824">
    <property type="term" value="F:catalytic activity"/>
    <property type="evidence" value="ECO:0007669"/>
    <property type="project" value="InterPro"/>
</dbReference>
<keyword evidence="2" id="KW-1185">Reference proteome</keyword>
<comment type="caution">
    <text evidence="1">The sequence shown here is derived from an EMBL/GenBank/DDBJ whole genome shotgun (WGS) entry which is preliminary data.</text>
</comment>
<dbReference type="InterPro" id="IPR051454">
    <property type="entry name" value="RNA/ubiquinone_mod_enzymes"/>
</dbReference>
<dbReference type="InterPro" id="IPR015813">
    <property type="entry name" value="Pyrv/PenolPyrv_kinase-like_dom"/>
</dbReference>
<dbReference type="RefSeq" id="WP_194561304.1">
    <property type="nucleotide sequence ID" value="NZ_JADKPV010000001.1"/>
</dbReference>
<dbReference type="EMBL" id="JADKPV010000001">
    <property type="protein sequence ID" value="MBF4499824.1"/>
    <property type="molecule type" value="Genomic_DNA"/>
</dbReference>
<evidence type="ECO:0000313" key="2">
    <source>
        <dbReference type="Proteomes" id="UP000622653"/>
    </source>
</evidence>
<proteinExistence type="predicted"/>
<accession>A0A8J7KRR9</accession>
<protein>
    <submittedName>
        <fullName evidence="1">U32 family peptidase</fullName>
    </submittedName>
</protein>
<dbReference type="Pfam" id="PF01136">
    <property type="entry name" value="Peptidase_U32"/>
    <property type="match status" value="1"/>
</dbReference>
<gene>
    <name evidence="1" type="ORF">IRY55_00510</name>
</gene>
<dbReference type="PANTHER" id="PTHR30217">
    <property type="entry name" value="PEPTIDASE U32 FAMILY"/>
    <property type="match status" value="1"/>
</dbReference>
<sequence>MIELIATAESVEQSKQLIDAGVDYVYVGEDEFGLRLPHSFSLEEIGQVVEIAHAANKKVIVAVNALFHNDRIEKLKDYLTELERLHVDAITTGDPGAVRILQKNEFNLDYIYDAQTLVTNSTQINFWGKRGAIAGVLARELTFEELQELAENVIIPVETLVYGATCIHQSKRKLVQNYFNYVDQEVPESMASRELFLSESNQENHYSIYEDMNGTHVFATDDVNLMTQLDKLVDLGLTQWKLDGIFSPGENFVAIVKLFDEARNHFQNGTWSEEVMHALNAKLHDLHPPHRSLDEGFFLKDPDSIESK</sequence>
<dbReference type="AlphaFoldDB" id="A0A8J7KRR9"/>
<organism evidence="1 2">
    <name type="scientific">Savagea serpentis</name>
    <dbReference type="NCBI Taxonomy" id="2785297"/>
    <lineage>
        <taxon>Bacteria</taxon>
        <taxon>Bacillati</taxon>
        <taxon>Bacillota</taxon>
        <taxon>Bacilli</taxon>
        <taxon>Bacillales</taxon>
        <taxon>Caryophanaceae</taxon>
        <taxon>Savagea</taxon>
    </lineage>
</organism>
<evidence type="ECO:0000313" key="1">
    <source>
        <dbReference type="EMBL" id="MBF4499824.1"/>
    </source>
</evidence>